<reference evidence="9" key="1">
    <citation type="submission" date="2021-01" db="EMBL/GenBank/DDBJ databases">
        <authorList>
            <person name="Corre E."/>
            <person name="Pelletier E."/>
            <person name="Niang G."/>
            <person name="Scheremetjew M."/>
            <person name="Finn R."/>
            <person name="Kale V."/>
            <person name="Holt S."/>
            <person name="Cochrane G."/>
            <person name="Meng A."/>
            <person name="Brown T."/>
            <person name="Cohen L."/>
        </authorList>
    </citation>
    <scope>NUCLEOTIDE SEQUENCE</scope>
    <source>
        <strain evidence="9">Isolate 1302-5</strain>
    </source>
</reference>
<organism evidence="9">
    <name type="scientific">Odontella aurita</name>
    <dbReference type="NCBI Taxonomy" id="265563"/>
    <lineage>
        <taxon>Eukaryota</taxon>
        <taxon>Sar</taxon>
        <taxon>Stramenopiles</taxon>
        <taxon>Ochrophyta</taxon>
        <taxon>Bacillariophyta</taxon>
        <taxon>Mediophyceae</taxon>
        <taxon>Biddulphiophycidae</taxon>
        <taxon>Eupodiscales</taxon>
        <taxon>Odontellaceae</taxon>
        <taxon>Odontella</taxon>
    </lineage>
</organism>
<dbReference type="AlphaFoldDB" id="A0A7S4IKL8"/>
<keyword evidence="5" id="KW-0547">Nucleotide-binding</keyword>
<dbReference type="EC" id="2.7.1.100" evidence="3"/>
<dbReference type="Gene3D" id="3.90.1200.10">
    <property type="match status" value="1"/>
</dbReference>
<evidence type="ECO:0000259" key="8">
    <source>
        <dbReference type="Pfam" id="PF01636"/>
    </source>
</evidence>
<evidence type="ECO:0000256" key="7">
    <source>
        <dbReference type="ARBA" id="ARBA00022840"/>
    </source>
</evidence>
<dbReference type="InterPro" id="IPR002575">
    <property type="entry name" value="Aminoglycoside_PTrfase"/>
</dbReference>
<proteinExistence type="inferred from homology"/>
<keyword evidence="7" id="KW-0067">ATP-binding</keyword>
<dbReference type="GO" id="GO:0046522">
    <property type="term" value="F:S-methyl-5-thioribose kinase activity"/>
    <property type="evidence" value="ECO:0007669"/>
    <property type="project" value="UniProtKB-EC"/>
</dbReference>
<dbReference type="NCBIfam" id="TIGR01767">
    <property type="entry name" value="MTRK"/>
    <property type="match status" value="1"/>
</dbReference>
<dbReference type="GO" id="GO:0009086">
    <property type="term" value="P:methionine biosynthetic process"/>
    <property type="evidence" value="ECO:0007669"/>
    <property type="project" value="InterPro"/>
</dbReference>
<name>A0A7S4IKL8_9STRA</name>
<evidence type="ECO:0000313" key="9">
    <source>
        <dbReference type="EMBL" id="CAE2231986.1"/>
    </source>
</evidence>
<feature type="domain" description="Aminoglycoside phosphotransferase" evidence="8">
    <location>
        <begin position="9"/>
        <end position="188"/>
    </location>
</feature>
<dbReference type="InterPro" id="IPR011009">
    <property type="entry name" value="Kinase-like_dom_sf"/>
</dbReference>
<dbReference type="GO" id="GO:0005524">
    <property type="term" value="F:ATP binding"/>
    <property type="evidence" value="ECO:0007669"/>
    <property type="project" value="UniProtKB-KW"/>
</dbReference>
<dbReference type="PANTHER" id="PTHR34273:SF2">
    <property type="entry name" value="METHYLTHIORIBOSE KINASE"/>
    <property type="match status" value="1"/>
</dbReference>
<evidence type="ECO:0000256" key="2">
    <source>
        <dbReference type="ARBA" id="ARBA00011738"/>
    </source>
</evidence>
<gene>
    <name evidence="9" type="ORF">OAUR00152_LOCUS12304</name>
</gene>
<evidence type="ECO:0000256" key="5">
    <source>
        <dbReference type="ARBA" id="ARBA00022741"/>
    </source>
</evidence>
<dbReference type="EMBL" id="HBKQ01018177">
    <property type="protein sequence ID" value="CAE2231986.1"/>
    <property type="molecule type" value="Transcribed_RNA"/>
</dbReference>
<evidence type="ECO:0000256" key="1">
    <source>
        <dbReference type="ARBA" id="ARBA00010165"/>
    </source>
</evidence>
<evidence type="ECO:0000256" key="4">
    <source>
        <dbReference type="ARBA" id="ARBA00022679"/>
    </source>
</evidence>
<keyword evidence="4" id="KW-0808">Transferase</keyword>
<keyword evidence="6" id="KW-0418">Kinase</keyword>
<dbReference type="SUPFAM" id="SSF56112">
    <property type="entry name" value="Protein kinase-like (PK-like)"/>
    <property type="match status" value="1"/>
</dbReference>
<comment type="subunit">
    <text evidence="2">Homodimer.</text>
</comment>
<dbReference type="Pfam" id="PF01636">
    <property type="entry name" value="APH"/>
    <property type="match status" value="1"/>
</dbReference>
<evidence type="ECO:0000256" key="3">
    <source>
        <dbReference type="ARBA" id="ARBA00012128"/>
    </source>
</evidence>
<comment type="similarity">
    <text evidence="1">Belongs to the methylthioribose kinase family.</text>
</comment>
<dbReference type="PANTHER" id="PTHR34273">
    <property type="entry name" value="METHYLTHIORIBOSE KINASE"/>
    <property type="match status" value="1"/>
</dbReference>
<sequence length="348" mass="38722">MREACPEHVPEIYHFCPRNGLLVTEHIPLSSSLRKSLISGERHPTVARDVGTFCARTLFKTSGLKLSAAELREQVKFWSANSEMCSLTEQVVFTEPYIHAANNRWTSPHLDPHKAAIESDTELKVAVAKLKSKFAAQAQALLHADLHAGSIVCCAPQGECIREEGKTYVMDPEFAFYGPMAFDTGAFLAGVLLAYVSHAGRQQCPLSSEGQGDYAEWVLDQVATFWKAFRDEFVRLWDDPSEHMGHLGFRQEALITGEDDNAEEWSDSQNDTMIKLLRESLGFAGAKILRRIVGGAHAEELEIIEDIHVRAMCEIQGLEIAKDLIKTADTYSSIEEAVQMAKMRKPVG</sequence>
<dbReference type="InterPro" id="IPR009212">
    <property type="entry name" value="Methylthioribose_kinase"/>
</dbReference>
<protein>
    <recommendedName>
        <fullName evidence="3">S-methyl-5-thioribose kinase</fullName>
        <ecNumber evidence="3">2.7.1.100</ecNumber>
    </recommendedName>
</protein>
<evidence type="ECO:0000256" key="6">
    <source>
        <dbReference type="ARBA" id="ARBA00022777"/>
    </source>
</evidence>
<accession>A0A7S4IKL8</accession>